<protein>
    <submittedName>
        <fullName evidence="2">Uncharacterized protein</fullName>
    </submittedName>
</protein>
<name>A0A381P0N3_9ZZZZ</name>
<feature type="non-terminal residue" evidence="2">
    <location>
        <position position="1"/>
    </location>
</feature>
<accession>A0A381P0N3</accession>
<gene>
    <name evidence="2" type="ORF">METZ01_LOCUS13340</name>
</gene>
<evidence type="ECO:0000313" key="2">
    <source>
        <dbReference type="EMBL" id="SUZ60486.1"/>
    </source>
</evidence>
<dbReference type="AlphaFoldDB" id="A0A381P0N3"/>
<reference evidence="2" key="1">
    <citation type="submission" date="2018-05" db="EMBL/GenBank/DDBJ databases">
        <authorList>
            <person name="Lanie J.A."/>
            <person name="Ng W.-L."/>
            <person name="Kazmierczak K.M."/>
            <person name="Andrzejewski T.M."/>
            <person name="Davidsen T.M."/>
            <person name="Wayne K.J."/>
            <person name="Tettelin H."/>
            <person name="Glass J.I."/>
            <person name="Rusch D."/>
            <person name="Podicherti R."/>
            <person name="Tsui H.-C.T."/>
            <person name="Winkler M.E."/>
        </authorList>
    </citation>
    <scope>NUCLEOTIDE SEQUENCE</scope>
</reference>
<sequence length="81" mass="8871">VGTDDKIPVAAADRDDDIPADVGSDFVGFRIREGVDLVDPAMFVEELQQTVEPLGGRRLVEPTGNFDETRQGRRLLGSESR</sequence>
<dbReference type="EMBL" id="UINC01000745">
    <property type="protein sequence ID" value="SUZ60486.1"/>
    <property type="molecule type" value="Genomic_DNA"/>
</dbReference>
<proteinExistence type="predicted"/>
<organism evidence="2">
    <name type="scientific">marine metagenome</name>
    <dbReference type="NCBI Taxonomy" id="408172"/>
    <lineage>
        <taxon>unclassified sequences</taxon>
        <taxon>metagenomes</taxon>
        <taxon>ecological metagenomes</taxon>
    </lineage>
</organism>
<feature type="region of interest" description="Disordered" evidence="1">
    <location>
        <begin position="55"/>
        <end position="81"/>
    </location>
</feature>
<evidence type="ECO:0000256" key="1">
    <source>
        <dbReference type="SAM" id="MobiDB-lite"/>
    </source>
</evidence>